<reference evidence="3 4" key="1">
    <citation type="submission" date="2024-04" db="EMBL/GenBank/DDBJ databases">
        <title>Genome sequencing and metabolic network reconstruction of aminoacids and betaine degradation by Anoxynatronum sibiricum.</title>
        <authorList>
            <person name="Detkova E.N."/>
            <person name="Boltjanskaja Y.V."/>
            <person name="Mardanov A.V."/>
            <person name="Kevbrin V."/>
        </authorList>
    </citation>
    <scope>NUCLEOTIDE SEQUENCE [LARGE SCALE GENOMIC DNA]</scope>
    <source>
        <strain evidence="3 4">Z-7981</strain>
    </source>
</reference>
<name>A0ABU9VQ42_9CLOT</name>
<organism evidence="3 4">
    <name type="scientific">Anoxynatronum sibiricum</name>
    <dbReference type="NCBI Taxonomy" id="210623"/>
    <lineage>
        <taxon>Bacteria</taxon>
        <taxon>Bacillati</taxon>
        <taxon>Bacillota</taxon>
        <taxon>Clostridia</taxon>
        <taxon>Eubacteriales</taxon>
        <taxon>Clostridiaceae</taxon>
        <taxon>Anoxynatronum</taxon>
    </lineage>
</organism>
<dbReference type="NCBIfam" id="TIGR02385">
    <property type="entry name" value="RelE_StbE"/>
    <property type="match status" value="1"/>
</dbReference>
<evidence type="ECO:0000256" key="2">
    <source>
        <dbReference type="ARBA" id="ARBA00022649"/>
    </source>
</evidence>
<proteinExistence type="inferred from homology"/>
<evidence type="ECO:0000256" key="1">
    <source>
        <dbReference type="ARBA" id="ARBA00006226"/>
    </source>
</evidence>
<keyword evidence="2" id="KW-1277">Toxin-antitoxin system</keyword>
<evidence type="ECO:0000313" key="4">
    <source>
        <dbReference type="Proteomes" id="UP001407405"/>
    </source>
</evidence>
<comment type="similarity">
    <text evidence="1">Belongs to the RelE toxin family.</text>
</comment>
<comment type="caution">
    <text evidence="3">The sequence shown here is derived from an EMBL/GenBank/DDBJ whole genome shotgun (WGS) entry which is preliminary data.</text>
</comment>
<dbReference type="InterPro" id="IPR007712">
    <property type="entry name" value="RelE/ParE_toxin"/>
</dbReference>
<dbReference type="EMBL" id="JBCITM010000002">
    <property type="protein sequence ID" value="MEN1759279.1"/>
    <property type="molecule type" value="Genomic_DNA"/>
</dbReference>
<dbReference type="Gene3D" id="3.30.2310.20">
    <property type="entry name" value="RelE-like"/>
    <property type="match status" value="1"/>
</dbReference>
<evidence type="ECO:0000313" key="3">
    <source>
        <dbReference type="EMBL" id="MEN1759279.1"/>
    </source>
</evidence>
<sequence>MSYRLMYTEKSARQIRKMDPAAQRLITTYLRKLENLEEPRSKGKALSAHLKGFWRYRIGDYRAICEINEDVIIIVVVDIGHRKDVYAP</sequence>
<gene>
    <name evidence="3" type="ORF">AAIG11_02225</name>
</gene>
<keyword evidence="4" id="KW-1185">Reference proteome</keyword>
<dbReference type="PANTHER" id="PTHR35601">
    <property type="entry name" value="TOXIN RELE"/>
    <property type="match status" value="1"/>
</dbReference>
<accession>A0ABU9VQ42</accession>
<dbReference type="Proteomes" id="UP001407405">
    <property type="component" value="Unassembled WGS sequence"/>
</dbReference>
<protein>
    <submittedName>
        <fullName evidence="3">Type II toxin-antitoxin system RelE/ParE family toxin</fullName>
    </submittedName>
</protein>
<dbReference type="PANTHER" id="PTHR35601:SF1">
    <property type="entry name" value="TOXIN RELE"/>
    <property type="match status" value="1"/>
</dbReference>
<dbReference type="SUPFAM" id="SSF143011">
    <property type="entry name" value="RelE-like"/>
    <property type="match status" value="1"/>
</dbReference>
<dbReference type="InterPro" id="IPR035093">
    <property type="entry name" value="RelE/ParE_toxin_dom_sf"/>
</dbReference>
<dbReference type="RefSeq" id="WP_343184652.1">
    <property type="nucleotide sequence ID" value="NZ_JBCITM010000002.1"/>
</dbReference>
<dbReference type="Pfam" id="PF05016">
    <property type="entry name" value="ParE_toxin"/>
    <property type="match status" value="1"/>
</dbReference>